<protein>
    <submittedName>
        <fullName evidence="2">Uncharacterized protein</fullName>
    </submittedName>
</protein>
<dbReference type="RefSeq" id="WP_168071655.1">
    <property type="nucleotide sequence ID" value="NZ_BAAAQJ010000003.1"/>
</dbReference>
<sequence length="86" mass="8638">MTAVPELSTPARPARRAGRWLAAGAVASAAGLAATGVAIAAADHVDDLCRRQCEHLFHPITAAMPAYALPLSVVGAVLVVVAAVLA</sequence>
<feature type="transmembrane region" description="Helical" evidence="1">
    <location>
        <begin position="62"/>
        <end position="85"/>
    </location>
</feature>
<organism evidence="2 3">
    <name type="scientific">Planosporangium flavigriseum</name>
    <dbReference type="NCBI Taxonomy" id="373681"/>
    <lineage>
        <taxon>Bacteria</taxon>
        <taxon>Bacillati</taxon>
        <taxon>Actinomycetota</taxon>
        <taxon>Actinomycetes</taxon>
        <taxon>Micromonosporales</taxon>
        <taxon>Micromonosporaceae</taxon>
        <taxon>Planosporangium</taxon>
    </lineage>
</organism>
<keyword evidence="3" id="KW-1185">Reference proteome</keyword>
<dbReference type="EMBL" id="BONU01000007">
    <property type="protein sequence ID" value="GIG73209.1"/>
    <property type="molecule type" value="Genomic_DNA"/>
</dbReference>
<accession>A0A8J3LSL1</accession>
<dbReference type="AlphaFoldDB" id="A0A8J3LSL1"/>
<keyword evidence="1" id="KW-0472">Membrane</keyword>
<evidence type="ECO:0000256" key="1">
    <source>
        <dbReference type="SAM" id="Phobius"/>
    </source>
</evidence>
<comment type="caution">
    <text evidence="2">The sequence shown here is derived from an EMBL/GenBank/DDBJ whole genome shotgun (WGS) entry which is preliminary data.</text>
</comment>
<evidence type="ECO:0000313" key="3">
    <source>
        <dbReference type="Proteomes" id="UP000653674"/>
    </source>
</evidence>
<gene>
    <name evidence="2" type="ORF">Pfl04_16130</name>
</gene>
<proteinExistence type="predicted"/>
<evidence type="ECO:0000313" key="2">
    <source>
        <dbReference type="EMBL" id="GIG73209.1"/>
    </source>
</evidence>
<keyword evidence="1" id="KW-1133">Transmembrane helix</keyword>
<dbReference type="Proteomes" id="UP000653674">
    <property type="component" value="Unassembled WGS sequence"/>
</dbReference>
<name>A0A8J3LSL1_9ACTN</name>
<keyword evidence="1" id="KW-0812">Transmembrane</keyword>
<feature type="transmembrane region" description="Helical" evidence="1">
    <location>
        <begin position="20"/>
        <end position="42"/>
    </location>
</feature>
<reference evidence="2" key="1">
    <citation type="submission" date="2021-01" db="EMBL/GenBank/DDBJ databases">
        <title>Whole genome shotgun sequence of Planosporangium flavigriseum NBRC 105377.</title>
        <authorList>
            <person name="Komaki H."/>
            <person name="Tamura T."/>
        </authorList>
    </citation>
    <scope>NUCLEOTIDE SEQUENCE</scope>
    <source>
        <strain evidence="2">NBRC 105377</strain>
    </source>
</reference>